<dbReference type="EMBL" id="JAAATY010000001">
    <property type="protein sequence ID" value="NRN63435.1"/>
    <property type="molecule type" value="Genomic_DNA"/>
</dbReference>
<name>A0ABX2EXL7_9PSEU</name>
<dbReference type="Proteomes" id="UP000763557">
    <property type="component" value="Unassembled WGS sequence"/>
</dbReference>
<dbReference type="InterPro" id="IPR026337">
    <property type="entry name" value="AKG_HExxH"/>
</dbReference>
<sequence length="603" mass="66128">MKPLRFQPDRHLLTHQLSGQVFDELCSGTVTDEFVKAVTAAQFSKRKLLLRALADYGVEHPRTVGPLTDVESLWEVLAAAEDKDPDVVREILTYPTVGVWAARTLRRIHGHERDALPVWSEFGYLHSLVAAAAIRTRVSCDIRVPVMHGMVTLPTFGQVRLPIAFPTGFVELHTSDGNAVLRTGVGREVVTFQPSTDSRHILRPHRHVSMARGLRLEVEINDTDPYREFSAPMPPRRMDTVQSAEWRKILDEAFDILTLWHPGYARELAAGLRMVTPLSPGGTVKGASSSVAIGAVGAAGTGSATALAETLVHEFQHSKVNGLLNLFDVGGQHVATYAPWRDDPRPLTGLLHGVFAFFSVAEFWRIQRDLVPPHEKPAADFTFALRRHQVIEAVSSLRHHPALTAVGKRLVEAIDARLGPLRLQPIEPELAATIATITDDHRATWRLQHTRPDPQDLVRLSNAWLVAVPAPTVAPSKVVLNSRSRTRSARRDLLLLKATEPDRFAETMRHSAVSSADSAFLTGDYATAAIGYTTLVQTMPHDVDSWIGLGLSMRAQGNAAATAILDSPEVVVALYRKILARTGTGPDLPRLTGWLSSVAVGVE</sequence>
<evidence type="ECO:0000313" key="2">
    <source>
        <dbReference type="Proteomes" id="UP000763557"/>
    </source>
</evidence>
<gene>
    <name evidence="1" type="ORF">GC106_6360</name>
</gene>
<organism evidence="1 2">
    <name type="scientific">Kibdelosporangium persicum</name>
    <dbReference type="NCBI Taxonomy" id="2698649"/>
    <lineage>
        <taxon>Bacteria</taxon>
        <taxon>Bacillati</taxon>
        <taxon>Actinomycetota</taxon>
        <taxon>Actinomycetes</taxon>
        <taxon>Pseudonocardiales</taxon>
        <taxon>Pseudonocardiaceae</taxon>
        <taxon>Kibdelosporangium</taxon>
    </lineage>
</organism>
<comment type="caution">
    <text evidence="1">The sequence shown here is derived from an EMBL/GenBank/DDBJ whole genome shotgun (WGS) entry which is preliminary data.</text>
</comment>
<dbReference type="NCBIfam" id="TIGR04267">
    <property type="entry name" value="mod_HExxH"/>
    <property type="match status" value="1"/>
</dbReference>
<proteinExistence type="predicted"/>
<protein>
    <submittedName>
        <fullName evidence="1">Transcriptional regulator</fullName>
    </submittedName>
</protein>
<keyword evidence="2" id="KW-1185">Reference proteome</keyword>
<evidence type="ECO:0000313" key="1">
    <source>
        <dbReference type="EMBL" id="NRN63435.1"/>
    </source>
</evidence>
<reference evidence="1 2" key="1">
    <citation type="submission" date="2020-01" db="EMBL/GenBank/DDBJ databases">
        <title>Kibdelosporangium persica a novel Actinomycetes from a hot desert in Iran.</title>
        <authorList>
            <person name="Safaei N."/>
            <person name="Zaburannyi N."/>
            <person name="Mueller R."/>
            <person name="Wink J."/>
        </authorList>
    </citation>
    <scope>NUCLEOTIDE SEQUENCE [LARGE SCALE GENOMIC DNA]</scope>
    <source>
        <strain evidence="1 2">4NS15</strain>
    </source>
</reference>
<accession>A0ABX2EXL7</accession>